<protein>
    <submittedName>
        <fullName evidence="2">Beta-carotene isomerase D27</fullName>
    </submittedName>
</protein>
<accession>A0A5A7QFN5</accession>
<dbReference type="AlphaFoldDB" id="A0A5A7QFN5"/>
<keyword evidence="1" id="KW-0732">Signal</keyword>
<evidence type="ECO:0000313" key="3">
    <source>
        <dbReference type="Proteomes" id="UP000325081"/>
    </source>
</evidence>
<dbReference type="GO" id="GO:0016853">
    <property type="term" value="F:isomerase activity"/>
    <property type="evidence" value="ECO:0007669"/>
    <property type="project" value="UniProtKB-KW"/>
</dbReference>
<dbReference type="EMBL" id="BKCP01006516">
    <property type="protein sequence ID" value="GER43227.1"/>
    <property type="molecule type" value="Genomic_DNA"/>
</dbReference>
<dbReference type="Proteomes" id="UP000325081">
    <property type="component" value="Unassembled WGS sequence"/>
</dbReference>
<feature type="chain" id="PRO_5023143374" evidence="1">
    <location>
        <begin position="37"/>
        <end position="135"/>
    </location>
</feature>
<gene>
    <name evidence="2" type="ORF">STAS_20064</name>
</gene>
<sequence>MGSLERGRRLEGKRVILVQLLLVLFVDEDLKGGVEAGRRRRTRMGILGKVWVFLGKRRRRERWGRVEIGRDAAAFCSDLYFRFFLMHYISEKLKDEAPQLQNEGSKIERGKQRKIKRNRYPLLEIQGLLLNELNF</sequence>
<feature type="signal peptide" evidence="1">
    <location>
        <begin position="1"/>
        <end position="36"/>
    </location>
</feature>
<keyword evidence="3" id="KW-1185">Reference proteome</keyword>
<proteinExistence type="predicted"/>
<keyword evidence="2" id="KW-0413">Isomerase</keyword>
<name>A0A5A7QFN5_STRAF</name>
<organism evidence="2 3">
    <name type="scientific">Striga asiatica</name>
    <name type="common">Asiatic witchweed</name>
    <name type="synonym">Buchnera asiatica</name>
    <dbReference type="NCBI Taxonomy" id="4170"/>
    <lineage>
        <taxon>Eukaryota</taxon>
        <taxon>Viridiplantae</taxon>
        <taxon>Streptophyta</taxon>
        <taxon>Embryophyta</taxon>
        <taxon>Tracheophyta</taxon>
        <taxon>Spermatophyta</taxon>
        <taxon>Magnoliopsida</taxon>
        <taxon>eudicotyledons</taxon>
        <taxon>Gunneridae</taxon>
        <taxon>Pentapetalae</taxon>
        <taxon>asterids</taxon>
        <taxon>lamiids</taxon>
        <taxon>Lamiales</taxon>
        <taxon>Orobanchaceae</taxon>
        <taxon>Buchnereae</taxon>
        <taxon>Striga</taxon>
    </lineage>
</organism>
<evidence type="ECO:0000256" key="1">
    <source>
        <dbReference type="SAM" id="SignalP"/>
    </source>
</evidence>
<comment type="caution">
    <text evidence="2">The sequence shown here is derived from an EMBL/GenBank/DDBJ whole genome shotgun (WGS) entry which is preliminary data.</text>
</comment>
<evidence type="ECO:0000313" key="2">
    <source>
        <dbReference type="EMBL" id="GER43227.1"/>
    </source>
</evidence>
<reference evidence="3" key="1">
    <citation type="journal article" date="2019" name="Curr. Biol.">
        <title>Genome Sequence of Striga asiatica Provides Insight into the Evolution of Plant Parasitism.</title>
        <authorList>
            <person name="Yoshida S."/>
            <person name="Kim S."/>
            <person name="Wafula E.K."/>
            <person name="Tanskanen J."/>
            <person name="Kim Y.M."/>
            <person name="Honaas L."/>
            <person name="Yang Z."/>
            <person name="Spallek T."/>
            <person name="Conn C.E."/>
            <person name="Ichihashi Y."/>
            <person name="Cheong K."/>
            <person name="Cui S."/>
            <person name="Der J.P."/>
            <person name="Gundlach H."/>
            <person name="Jiao Y."/>
            <person name="Hori C."/>
            <person name="Ishida J.K."/>
            <person name="Kasahara H."/>
            <person name="Kiba T."/>
            <person name="Kim M.S."/>
            <person name="Koo N."/>
            <person name="Laohavisit A."/>
            <person name="Lee Y.H."/>
            <person name="Lumba S."/>
            <person name="McCourt P."/>
            <person name="Mortimer J.C."/>
            <person name="Mutuku J.M."/>
            <person name="Nomura T."/>
            <person name="Sasaki-Sekimoto Y."/>
            <person name="Seto Y."/>
            <person name="Wang Y."/>
            <person name="Wakatake T."/>
            <person name="Sakakibara H."/>
            <person name="Demura T."/>
            <person name="Yamaguchi S."/>
            <person name="Yoneyama K."/>
            <person name="Manabe R.I."/>
            <person name="Nelson D.C."/>
            <person name="Schulman A.H."/>
            <person name="Timko M.P."/>
            <person name="dePamphilis C.W."/>
            <person name="Choi D."/>
            <person name="Shirasu K."/>
        </authorList>
    </citation>
    <scope>NUCLEOTIDE SEQUENCE [LARGE SCALE GENOMIC DNA]</scope>
    <source>
        <strain evidence="3">cv. UVA1</strain>
    </source>
</reference>